<comment type="caution">
    <text evidence="4">The sequence shown here is derived from an EMBL/GenBank/DDBJ whole genome shotgun (WGS) entry which is preliminary data.</text>
</comment>
<keyword evidence="2" id="KW-0732">Signal</keyword>
<protein>
    <recommendedName>
        <fullName evidence="3">Serine hydrolase domain-containing protein</fullName>
    </recommendedName>
</protein>
<dbReference type="Pfam" id="PF03959">
    <property type="entry name" value="FSH1"/>
    <property type="match status" value="1"/>
</dbReference>
<evidence type="ECO:0000256" key="1">
    <source>
        <dbReference type="ARBA" id="ARBA00022801"/>
    </source>
</evidence>
<evidence type="ECO:0000259" key="3">
    <source>
        <dbReference type="Pfam" id="PF03959"/>
    </source>
</evidence>
<dbReference type="InterPro" id="IPR005645">
    <property type="entry name" value="FSH-like_dom"/>
</dbReference>
<dbReference type="EMBL" id="JBHFFA010000007">
    <property type="protein sequence ID" value="KAL2612153.1"/>
    <property type="molecule type" value="Genomic_DNA"/>
</dbReference>
<dbReference type="Gene3D" id="3.40.50.1820">
    <property type="entry name" value="alpha/beta hydrolase"/>
    <property type="match status" value="1"/>
</dbReference>
<evidence type="ECO:0000256" key="2">
    <source>
        <dbReference type="SAM" id="SignalP"/>
    </source>
</evidence>
<evidence type="ECO:0000313" key="4">
    <source>
        <dbReference type="EMBL" id="KAL2612153.1"/>
    </source>
</evidence>
<reference evidence="4 5" key="1">
    <citation type="submission" date="2024-09" db="EMBL/GenBank/DDBJ databases">
        <title>Chromosome-scale assembly of Riccia fluitans.</title>
        <authorList>
            <person name="Paukszto L."/>
            <person name="Sawicki J."/>
            <person name="Karawczyk K."/>
            <person name="Piernik-Szablinska J."/>
            <person name="Szczecinska M."/>
            <person name="Mazdziarz M."/>
        </authorList>
    </citation>
    <scope>NUCLEOTIDE SEQUENCE [LARGE SCALE GENOMIC DNA]</scope>
    <source>
        <strain evidence="4">Rf_01</strain>
        <tissue evidence="4">Aerial parts of the thallus</tissue>
    </source>
</reference>
<organism evidence="4 5">
    <name type="scientific">Riccia fluitans</name>
    <dbReference type="NCBI Taxonomy" id="41844"/>
    <lineage>
        <taxon>Eukaryota</taxon>
        <taxon>Viridiplantae</taxon>
        <taxon>Streptophyta</taxon>
        <taxon>Embryophyta</taxon>
        <taxon>Marchantiophyta</taxon>
        <taxon>Marchantiopsida</taxon>
        <taxon>Marchantiidae</taxon>
        <taxon>Marchantiales</taxon>
        <taxon>Ricciaceae</taxon>
        <taxon>Riccia</taxon>
    </lineage>
</organism>
<dbReference type="AlphaFoldDB" id="A0ABD1XU15"/>
<keyword evidence="5" id="KW-1185">Reference proteome</keyword>
<sequence length="245" mass="27071">MGKLQLLLIPIIVAVLGVHTRGSFAEEEKLRVLSLHGYMGNGPGMCSSYKSWDPAILELVEFSCLTAPFPVTCRGRRNNCYSWFNHDSDRVKSKIDESLAYVLDYMRETGPYDGVMGHSQGGMMAGLLTGVQAKEMVILGRMSGDLPALRFAIIDEGGFLPGLLEDVYCPPLETKSFHIIGNYDPNQQTEEEFLPKWQNPTVVYVDMPHTPLTGQYMNDELKRSLEDFLNTARGASSAGGALEVA</sequence>
<dbReference type="Proteomes" id="UP001605036">
    <property type="component" value="Unassembled WGS sequence"/>
</dbReference>
<feature type="signal peptide" evidence="2">
    <location>
        <begin position="1"/>
        <end position="25"/>
    </location>
</feature>
<feature type="chain" id="PRO_5044860599" description="Serine hydrolase domain-containing protein" evidence="2">
    <location>
        <begin position="26"/>
        <end position="245"/>
    </location>
</feature>
<dbReference type="GO" id="GO:0016787">
    <property type="term" value="F:hydrolase activity"/>
    <property type="evidence" value="ECO:0007669"/>
    <property type="project" value="UniProtKB-KW"/>
</dbReference>
<name>A0ABD1XU15_9MARC</name>
<evidence type="ECO:0000313" key="5">
    <source>
        <dbReference type="Proteomes" id="UP001605036"/>
    </source>
</evidence>
<gene>
    <name evidence="4" type="ORF">R1flu_023845</name>
</gene>
<dbReference type="PANTHER" id="PTHR48070">
    <property type="entry name" value="ESTERASE OVCA2"/>
    <property type="match status" value="1"/>
</dbReference>
<feature type="domain" description="Serine hydrolase" evidence="3">
    <location>
        <begin position="28"/>
        <end position="203"/>
    </location>
</feature>
<accession>A0ABD1XU15</accession>
<dbReference type="PANTHER" id="PTHR48070:SF6">
    <property type="entry name" value="ESTERASE OVCA2"/>
    <property type="match status" value="1"/>
</dbReference>
<keyword evidence="1" id="KW-0378">Hydrolase</keyword>
<dbReference type="InterPro" id="IPR029058">
    <property type="entry name" value="AB_hydrolase_fold"/>
</dbReference>
<dbReference type="InterPro" id="IPR050593">
    <property type="entry name" value="LovG"/>
</dbReference>
<proteinExistence type="predicted"/>
<dbReference type="SUPFAM" id="SSF53474">
    <property type="entry name" value="alpha/beta-Hydrolases"/>
    <property type="match status" value="1"/>
</dbReference>